<dbReference type="STRING" id="57577.A0A2K3LA33"/>
<accession>A0A2K3LA33</accession>
<evidence type="ECO:0000256" key="3">
    <source>
        <dbReference type="ARBA" id="ARBA00022630"/>
    </source>
</evidence>
<feature type="compositionally biased region" description="Polar residues" evidence="7">
    <location>
        <begin position="85"/>
        <end position="100"/>
    </location>
</feature>
<comment type="caution">
    <text evidence="9">The sequence shown here is derived from an EMBL/GenBank/DDBJ whole genome shotgun (WGS) entry which is preliminary data.</text>
</comment>
<evidence type="ECO:0000256" key="6">
    <source>
        <dbReference type="ARBA" id="ARBA00023170"/>
    </source>
</evidence>
<dbReference type="PROSITE" id="PS50112">
    <property type="entry name" value="PAS"/>
    <property type="match status" value="1"/>
</dbReference>
<evidence type="ECO:0000259" key="8">
    <source>
        <dbReference type="PROSITE" id="PS50112"/>
    </source>
</evidence>
<evidence type="ECO:0000313" key="9">
    <source>
        <dbReference type="EMBL" id="PNX75383.1"/>
    </source>
</evidence>
<feature type="region of interest" description="Disordered" evidence="7">
    <location>
        <begin position="1"/>
        <end position="147"/>
    </location>
</feature>
<feature type="compositionally biased region" description="Acidic residues" evidence="7">
    <location>
        <begin position="122"/>
        <end position="139"/>
    </location>
</feature>
<keyword evidence="4" id="KW-0288">FMN</keyword>
<dbReference type="PANTHER" id="PTHR47429:SF2">
    <property type="entry name" value="PROTEIN TWIN LOV 1"/>
    <property type="match status" value="1"/>
</dbReference>
<evidence type="ECO:0000313" key="10">
    <source>
        <dbReference type="Proteomes" id="UP000236291"/>
    </source>
</evidence>
<reference evidence="9 10" key="2">
    <citation type="journal article" date="2017" name="Front. Plant Sci.">
        <title>Gene Classification and Mining of Molecular Markers Useful in Red Clover (Trifolium pratense) Breeding.</title>
        <authorList>
            <person name="Istvanek J."/>
            <person name="Dluhosova J."/>
            <person name="Dluhos P."/>
            <person name="Patkova L."/>
            <person name="Nedelnik J."/>
            <person name="Repkova J."/>
        </authorList>
    </citation>
    <scope>NUCLEOTIDE SEQUENCE [LARGE SCALE GENOMIC DNA]</scope>
    <source>
        <strain evidence="10">cv. Tatra</strain>
        <tissue evidence="9">Young leaves</tissue>
    </source>
</reference>
<name>A0A2K3LA33_TRIPR</name>
<dbReference type="GO" id="GO:0009881">
    <property type="term" value="F:photoreceptor activity"/>
    <property type="evidence" value="ECO:0007669"/>
    <property type="project" value="UniProtKB-KW"/>
</dbReference>
<protein>
    <submittedName>
        <fullName evidence="9">Phototropin</fullName>
    </submittedName>
</protein>
<evidence type="ECO:0000256" key="7">
    <source>
        <dbReference type="SAM" id="MobiDB-lite"/>
    </source>
</evidence>
<evidence type="ECO:0000256" key="1">
    <source>
        <dbReference type="ARBA" id="ARBA00022543"/>
    </source>
</evidence>
<dbReference type="Pfam" id="PF13426">
    <property type="entry name" value="PAS_9"/>
    <property type="match status" value="1"/>
</dbReference>
<dbReference type="Gene3D" id="3.30.450.20">
    <property type="entry name" value="PAS domain"/>
    <property type="match status" value="1"/>
</dbReference>
<dbReference type="EMBL" id="ASHM01028959">
    <property type="protein sequence ID" value="PNX75383.1"/>
    <property type="molecule type" value="Genomic_DNA"/>
</dbReference>
<keyword evidence="1" id="KW-0600">Photoreceptor protein</keyword>
<sequence>ARQKEKANSSVSELVEAVSKRPRSLSESTNHLPFIKTPTTVLRGGGGKNDHGKKLHKKLSNSSRRKSESTLPSFRRKSHSGSGGDTFNSMQSITETPENKNNSRRRSFMGLIRKSQSNNESFNDDEQVIDADSSEDDERSDSFDDKITKKREKRKGLDLATTLERIEKNFVITDPRLPDNPIIFASDSFLELTEYSREEILGRNCRFLQGPETDPATVKKIRHAIDNQTEVTVQLINYTKSGKLSSLVCNV</sequence>
<keyword evidence="6" id="KW-0675">Receptor</keyword>
<dbReference type="InterPro" id="IPR035965">
    <property type="entry name" value="PAS-like_dom_sf"/>
</dbReference>
<proteinExistence type="predicted"/>
<feature type="non-terminal residue" evidence="9">
    <location>
        <position position="1"/>
    </location>
</feature>
<reference evidence="9 10" key="1">
    <citation type="journal article" date="2014" name="Am. J. Bot.">
        <title>Genome assembly and annotation for red clover (Trifolium pratense; Fabaceae).</title>
        <authorList>
            <person name="Istvanek J."/>
            <person name="Jaros M."/>
            <person name="Krenek A."/>
            <person name="Repkova J."/>
        </authorList>
    </citation>
    <scope>NUCLEOTIDE SEQUENCE [LARGE SCALE GENOMIC DNA]</scope>
    <source>
        <strain evidence="10">cv. Tatra</strain>
        <tissue evidence="9">Young leaves</tissue>
    </source>
</reference>
<dbReference type="GO" id="GO:0005634">
    <property type="term" value="C:nucleus"/>
    <property type="evidence" value="ECO:0007669"/>
    <property type="project" value="TreeGrafter"/>
</dbReference>
<keyword evidence="5" id="KW-0157">Chromophore</keyword>
<dbReference type="CDD" id="cd00130">
    <property type="entry name" value="PAS"/>
    <property type="match status" value="1"/>
</dbReference>
<dbReference type="Proteomes" id="UP000236291">
    <property type="component" value="Unassembled WGS sequence"/>
</dbReference>
<keyword evidence="2" id="KW-0716">Sensory transduction</keyword>
<dbReference type="InterPro" id="IPR000014">
    <property type="entry name" value="PAS"/>
</dbReference>
<evidence type="ECO:0000256" key="2">
    <source>
        <dbReference type="ARBA" id="ARBA00022606"/>
    </source>
</evidence>
<dbReference type="AlphaFoldDB" id="A0A2K3LA33"/>
<organism evidence="9 10">
    <name type="scientific">Trifolium pratense</name>
    <name type="common">Red clover</name>
    <dbReference type="NCBI Taxonomy" id="57577"/>
    <lineage>
        <taxon>Eukaryota</taxon>
        <taxon>Viridiplantae</taxon>
        <taxon>Streptophyta</taxon>
        <taxon>Embryophyta</taxon>
        <taxon>Tracheophyta</taxon>
        <taxon>Spermatophyta</taxon>
        <taxon>Magnoliopsida</taxon>
        <taxon>eudicotyledons</taxon>
        <taxon>Gunneridae</taxon>
        <taxon>Pentapetalae</taxon>
        <taxon>rosids</taxon>
        <taxon>fabids</taxon>
        <taxon>Fabales</taxon>
        <taxon>Fabaceae</taxon>
        <taxon>Papilionoideae</taxon>
        <taxon>50 kb inversion clade</taxon>
        <taxon>NPAAA clade</taxon>
        <taxon>Hologalegina</taxon>
        <taxon>IRL clade</taxon>
        <taxon>Trifolieae</taxon>
        <taxon>Trifolium</taxon>
    </lineage>
</organism>
<feature type="domain" description="PAS" evidence="8">
    <location>
        <begin position="155"/>
        <end position="228"/>
    </location>
</feature>
<keyword evidence="3" id="KW-0285">Flavoprotein</keyword>
<evidence type="ECO:0000256" key="5">
    <source>
        <dbReference type="ARBA" id="ARBA00022991"/>
    </source>
</evidence>
<evidence type="ECO:0000256" key="4">
    <source>
        <dbReference type="ARBA" id="ARBA00022643"/>
    </source>
</evidence>
<dbReference type="PANTHER" id="PTHR47429">
    <property type="entry name" value="PROTEIN TWIN LOV 1"/>
    <property type="match status" value="1"/>
</dbReference>
<dbReference type="SUPFAM" id="SSF55785">
    <property type="entry name" value="PYP-like sensor domain (PAS domain)"/>
    <property type="match status" value="1"/>
</dbReference>
<gene>
    <name evidence="9" type="ORF">L195_g031318</name>
</gene>
<dbReference type="ExpressionAtlas" id="A0A2K3LA33">
    <property type="expression patterns" value="baseline"/>
</dbReference>